<evidence type="ECO:0000256" key="6">
    <source>
        <dbReference type="ARBA" id="ARBA00022777"/>
    </source>
</evidence>
<evidence type="ECO:0000313" key="18">
    <source>
        <dbReference type="Proteomes" id="UP000059074"/>
    </source>
</evidence>
<keyword evidence="13" id="KW-0472">Membrane</keyword>
<feature type="transmembrane region" description="Helical" evidence="13">
    <location>
        <begin position="91"/>
        <end position="115"/>
    </location>
</feature>
<dbReference type="Pfam" id="PF00512">
    <property type="entry name" value="HisKA"/>
    <property type="match status" value="1"/>
</dbReference>
<evidence type="ECO:0000256" key="12">
    <source>
        <dbReference type="SAM" id="MobiDB-lite"/>
    </source>
</evidence>
<keyword evidence="13" id="KW-0812">Transmembrane</keyword>
<name>A0A109BEL2_HYPSL</name>
<dbReference type="Gene3D" id="3.40.50.2300">
    <property type="match status" value="1"/>
</dbReference>
<keyword evidence="8" id="KW-0902">Two-component regulatory system</keyword>
<comment type="catalytic activity">
    <reaction evidence="1">
        <text>ATP + protein L-histidine = ADP + protein N-phospho-L-histidine.</text>
        <dbReference type="EC" id="2.7.13.3"/>
    </reaction>
</comment>
<evidence type="ECO:0000256" key="9">
    <source>
        <dbReference type="ARBA" id="ARBA00064003"/>
    </source>
</evidence>
<evidence type="ECO:0000256" key="7">
    <source>
        <dbReference type="ARBA" id="ARBA00022840"/>
    </source>
</evidence>
<keyword evidence="3 11" id="KW-0597">Phosphoprotein</keyword>
<keyword evidence="4" id="KW-0808">Transferase</keyword>
<reference evidence="17 18" key="1">
    <citation type="submission" date="2015-10" db="EMBL/GenBank/DDBJ databases">
        <title>Transcriptomic analysis of a linuron degrading triple-species bacterial consortium.</title>
        <authorList>
            <person name="Albers P."/>
        </authorList>
    </citation>
    <scope>NUCLEOTIDE SEQUENCE [LARGE SCALE GENOMIC DNA]</scope>
    <source>
        <strain evidence="17 18">WDL6</strain>
    </source>
</reference>
<dbReference type="SUPFAM" id="SSF55874">
    <property type="entry name" value="ATPase domain of HSP90 chaperone/DNA topoisomerase II/histidine kinase"/>
    <property type="match status" value="1"/>
</dbReference>
<dbReference type="CDD" id="cd16922">
    <property type="entry name" value="HATPase_EvgS-ArcB-TorS-like"/>
    <property type="match status" value="1"/>
</dbReference>
<dbReference type="FunFam" id="1.10.287.130:FF:000002">
    <property type="entry name" value="Two-component osmosensing histidine kinase"/>
    <property type="match status" value="1"/>
</dbReference>
<dbReference type="OrthoDB" id="9813151at2"/>
<dbReference type="EMBL" id="LMTR01000065">
    <property type="protein sequence ID" value="KWT67373.1"/>
    <property type="molecule type" value="Genomic_DNA"/>
</dbReference>
<dbReference type="GO" id="GO:0005524">
    <property type="term" value="F:ATP binding"/>
    <property type="evidence" value="ECO:0007669"/>
    <property type="project" value="UniProtKB-KW"/>
</dbReference>
<protein>
    <recommendedName>
        <fullName evidence="10">Sensory/regulatory protein RpfC</fullName>
        <ecNumber evidence="2">2.7.13.3</ecNumber>
    </recommendedName>
</protein>
<dbReference type="Gene3D" id="1.10.287.130">
    <property type="match status" value="1"/>
</dbReference>
<dbReference type="SUPFAM" id="SSF55785">
    <property type="entry name" value="PYP-like sensor domain (PAS domain)"/>
    <property type="match status" value="1"/>
</dbReference>
<dbReference type="InterPro" id="IPR003594">
    <property type="entry name" value="HATPase_dom"/>
</dbReference>
<sequence length="818" mass="87271">MGDKGLHSSGASDDPLAHNRVGEEAASPAVDGAEAALSGRSDHDVSALAPAVPRRAWLQPGNSLASVCALLIAGLGCIGLMLALLPNPLSLLQIIGVLGGALTGCGIFFAMRWVADRRAQKRQSPNAGINSDLECLHDARWELSENEARYRALLDTQEQAIVRRDASGNVTFANRAFREMFSNAGEVVEGQPFAIAVSADNNSAPLSAADGVRSKRYMQHAITTSGERWIAWEEQVVTASGGNGGYEVQGVGRDVTEQRRWEMDLAEARDQAEAASRAKSRFLAAVSHEIRTPMNGIIGMSGLLHDTPHTPEQETYIKAIDHSARNLLALIGDILDFSKIEAGKLVLLEAPFNLSNCVQDAVELLAPKAHEKGLEIAWSVSGLLPELIVGDETRVRQILLNLLSNAVKFTDKGGVSVRVMPVPGSSLSSADIPLIVEVQDTGIGLTAAEAEAVFAEFEQTEAAVRHGKGGTGLGLAISMQLAQAMGGDVSVRSEPGNGSVFTANLHVKRTPEVEHAQALQPLDAAHHHGARVLLAFDRFLERRALSEALVQVGVTAAECEFDGAIAALEAAAQADAPFDRIIIDGSVGPSAAGTLLATARGFNRQGKVLGAVLIDVFTRADLADFRALGFDAYLVRPVRPSSMLMHLGLRPVAATQAATPQLPLAISRNQHGITARPASPRRVLLVEDNEINALLASRVLEKCACDYVCARNGAEAIAAVRETLNGETKAYDLILMDVFMPEVDGIEATRTIKALYADCPLPVVSPPVVALTANTFAEDQARYREAGMDDYLAKPFDRLDLEALLDRWFGQLSLARAQ</sequence>
<feature type="domain" description="Response regulatory" evidence="15">
    <location>
        <begin position="682"/>
        <end position="809"/>
    </location>
</feature>
<dbReference type="EC" id="2.7.13.3" evidence="2"/>
<dbReference type="AlphaFoldDB" id="A0A109BEL2"/>
<evidence type="ECO:0000259" key="15">
    <source>
        <dbReference type="PROSITE" id="PS50110"/>
    </source>
</evidence>
<dbReference type="CDD" id="cd00082">
    <property type="entry name" value="HisKA"/>
    <property type="match status" value="1"/>
</dbReference>
<dbReference type="RefSeq" id="WP_068461944.1">
    <property type="nucleotide sequence ID" value="NZ_LMTR01000065.1"/>
</dbReference>
<dbReference type="SMART" id="SM00388">
    <property type="entry name" value="HisKA"/>
    <property type="match status" value="1"/>
</dbReference>
<dbReference type="Pfam" id="PF00072">
    <property type="entry name" value="Response_reg"/>
    <property type="match status" value="1"/>
</dbReference>
<comment type="caution">
    <text evidence="17">The sequence shown here is derived from an EMBL/GenBank/DDBJ whole genome shotgun (WGS) entry which is preliminary data.</text>
</comment>
<evidence type="ECO:0000256" key="13">
    <source>
        <dbReference type="SAM" id="Phobius"/>
    </source>
</evidence>
<dbReference type="InterPro" id="IPR001789">
    <property type="entry name" value="Sig_transdc_resp-reg_receiver"/>
</dbReference>
<evidence type="ECO:0000256" key="11">
    <source>
        <dbReference type="PROSITE-ProRule" id="PRU00169"/>
    </source>
</evidence>
<dbReference type="STRING" id="121290.APY04_1938"/>
<dbReference type="GO" id="GO:0000155">
    <property type="term" value="F:phosphorelay sensor kinase activity"/>
    <property type="evidence" value="ECO:0007669"/>
    <property type="project" value="InterPro"/>
</dbReference>
<evidence type="ECO:0000256" key="3">
    <source>
        <dbReference type="ARBA" id="ARBA00022553"/>
    </source>
</evidence>
<proteinExistence type="predicted"/>
<evidence type="ECO:0000256" key="4">
    <source>
        <dbReference type="ARBA" id="ARBA00022679"/>
    </source>
</evidence>
<evidence type="ECO:0000259" key="14">
    <source>
        <dbReference type="PROSITE" id="PS50109"/>
    </source>
</evidence>
<evidence type="ECO:0000313" key="17">
    <source>
        <dbReference type="EMBL" id="KWT67373.1"/>
    </source>
</evidence>
<feature type="modified residue" description="4-aspartylphosphate" evidence="11">
    <location>
        <position position="737"/>
    </location>
</feature>
<dbReference type="InterPro" id="IPR003661">
    <property type="entry name" value="HisK_dim/P_dom"/>
</dbReference>
<dbReference type="InterPro" id="IPR035965">
    <property type="entry name" value="PAS-like_dom_sf"/>
</dbReference>
<dbReference type="InterPro" id="IPR036097">
    <property type="entry name" value="HisK_dim/P_sf"/>
</dbReference>
<evidence type="ECO:0000259" key="16">
    <source>
        <dbReference type="PROSITE" id="PS50112"/>
    </source>
</evidence>
<keyword evidence="18" id="KW-1185">Reference proteome</keyword>
<feature type="domain" description="PAS" evidence="16">
    <location>
        <begin position="146"/>
        <end position="191"/>
    </location>
</feature>
<dbReference type="InterPro" id="IPR013767">
    <property type="entry name" value="PAS_fold"/>
</dbReference>
<evidence type="ECO:0000256" key="5">
    <source>
        <dbReference type="ARBA" id="ARBA00022741"/>
    </source>
</evidence>
<dbReference type="FunFam" id="3.30.565.10:FF:000010">
    <property type="entry name" value="Sensor histidine kinase RcsC"/>
    <property type="match status" value="1"/>
</dbReference>
<dbReference type="SUPFAM" id="SSF52172">
    <property type="entry name" value="CheY-like"/>
    <property type="match status" value="2"/>
</dbReference>
<dbReference type="InterPro" id="IPR036890">
    <property type="entry name" value="HATPase_C_sf"/>
</dbReference>
<evidence type="ECO:0000256" key="10">
    <source>
        <dbReference type="ARBA" id="ARBA00068150"/>
    </source>
</evidence>
<dbReference type="PROSITE" id="PS50112">
    <property type="entry name" value="PAS"/>
    <property type="match status" value="1"/>
</dbReference>
<dbReference type="PROSITE" id="PS50110">
    <property type="entry name" value="RESPONSE_REGULATORY"/>
    <property type="match status" value="1"/>
</dbReference>
<evidence type="ECO:0000256" key="2">
    <source>
        <dbReference type="ARBA" id="ARBA00012438"/>
    </source>
</evidence>
<dbReference type="PATRIC" id="fig|121290.4.peg.3335"/>
<dbReference type="InterPro" id="IPR000014">
    <property type="entry name" value="PAS"/>
</dbReference>
<keyword evidence="7" id="KW-0067">ATP-binding</keyword>
<organism evidence="17 18">
    <name type="scientific">Hyphomicrobium sulfonivorans</name>
    <dbReference type="NCBI Taxonomy" id="121290"/>
    <lineage>
        <taxon>Bacteria</taxon>
        <taxon>Pseudomonadati</taxon>
        <taxon>Pseudomonadota</taxon>
        <taxon>Alphaproteobacteria</taxon>
        <taxon>Hyphomicrobiales</taxon>
        <taxon>Hyphomicrobiaceae</taxon>
        <taxon>Hyphomicrobium</taxon>
    </lineage>
</organism>
<dbReference type="Proteomes" id="UP000059074">
    <property type="component" value="Unassembled WGS sequence"/>
</dbReference>
<dbReference type="GO" id="GO:0006355">
    <property type="term" value="P:regulation of DNA-templated transcription"/>
    <property type="evidence" value="ECO:0007669"/>
    <property type="project" value="InterPro"/>
</dbReference>
<feature type="region of interest" description="Disordered" evidence="12">
    <location>
        <begin position="1"/>
        <end position="27"/>
    </location>
</feature>
<dbReference type="CDD" id="cd17546">
    <property type="entry name" value="REC_hyHK_CKI1_RcsC-like"/>
    <property type="match status" value="1"/>
</dbReference>
<evidence type="ECO:0000256" key="8">
    <source>
        <dbReference type="ARBA" id="ARBA00023012"/>
    </source>
</evidence>
<dbReference type="SUPFAM" id="SSF47384">
    <property type="entry name" value="Homodimeric domain of signal transducing histidine kinase"/>
    <property type="match status" value="1"/>
</dbReference>
<dbReference type="NCBIfam" id="TIGR00229">
    <property type="entry name" value="sensory_box"/>
    <property type="match status" value="1"/>
</dbReference>
<keyword evidence="13" id="KW-1133">Transmembrane helix</keyword>
<dbReference type="PRINTS" id="PR00344">
    <property type="entry name" value="BCTRLSENSOR"/>
</dbReference>
<dbReference type="Gene3D" id="3.30.450.20">
    <property type="entry name" value="PAS domain"/>
    <property type="match status" value="1"/>
</dbReference>
<dbReference type="Pfam" id="PF02518">
    <property type="entry name" value="HATPase_c"/>
    <property type="match status" value="1"/>
</dbReference>
<evidence type="ECO:0000256" key="1">
    <source>
        <dbReference type="ARBA" id="ARBA00000085"/>
    </source>
</evidence>
<feature type="transmembrane region" description="Helical" evidence="13">
    <location>
        <begin position="64"/>
        <end position="85"/>
    </location>
</feature>
<dbReference type="Gene3D" id="3.30.565.10">
    <property type="entry name" value="Histidine kinase-like ATPase, C-terminal domain"/>
    <property type="match status" value="1"/>
</dbReference>
<comment type="subunit">
    <text evidence="9">At low DSF concentrations, interacts with RpfF.</text>
</comment>
<keyword evidence="6" id="KW-0418">Kinase</keyword>
<accession>A0A109BEL2</accession>
<dbReference type="InterPro" id="IPR011006">
    <property type="entry name" value="CheY-like_superfamily"/>
</dbReference>
<dbReference type="PANTHER" id="PTHR45339">
    <property type="entry name" value="HYBRID SIGNAL TRANSDUCTION HISTIDINE KINASE J"/>
    <property type="match status" value="1"/>
</dbReference>
<dbReference type="Pfam" id="PF00989">
    <property type="entry name" value="PAS"/>
    <property type="match status" value="1"/>
</dbReference>
<dbReference type="SMART" id="SM00387">
    <property type="entry name" value="HATPase_c"/>
    <property type="match status" value="1"/>
</dbReference>
<feature type="domain" description="Histidine kinase" evidence="14">
    <location>
        <begin position="285"/>
        <end position="509"/>
    </location>
</feature>
<dbReference type="PANTHER" id="PTHR45339:SF1">
    <property type="entry name" value="HYBRID SIGNAL TRANSDUCTION HISTIDINE KINASE J"/>
    <property type="match status" value="1"/>
</dbReference>
<dbReference type="InterPro" id="IPR004358">
    <property type="entry name" value="Sig_transdc_His_kin-like_C"/>
</dbReference>
<dbReference type="SMART" id="SM00448">
    <property type="entry name" value="REC"/>
    <property type="match status" value="1"/>
</dbReference>
<dbReference type="InterPro" id="IPR005467">
    <property type="entry name" value="His_kinase_dom"/>
</dbReference>
<gene>
    <name evidence="17" type="ORF">APY04_1938</name>
</gene>
<keyword evidence="5" id="KW-0547">Nucleotide-binding</keyword>
<dbReference type="PROSITE" id="PS50109">
    <property type="entry name" value="HIS_KIN"/>
    <property type="match status" value="1"/>
</dbReference>